<gene>
    <name evidence="2" type="ORF">OIU84_020155</name>
</gene>
<name>A0AAD6L0K1_9ROSI</name>
<feature type="compositionally biased region" description="Basic and acidic residues" evidence="1">
    <location>
        <begin position="111"/>
        <end position="120"/>
    </location>
</feature>
<feature type="region of interest" description="Disordered" evidence="1">
    <location>
        <begin position="20"/>
        <end position="47"/>
    </location>
</feature>
<evidence type="ECO:0000256" key="1">
    <source>
        <dbReference type="SAM" id="MobiDB-lite"/>
    </source>
</evidence>
<dbReference type="AlphaFoldDB" id="A0AAD6L0K1"/>
<evidence type="ECO:0000313" key="2">
    <source>
        <dbReference type="EMBL" id="KAJ6433067.1"/>
    </source>
</evidence>
<dbReference type="Proteomes" id="UP001162972">
    <property type="component" value="Chromosome 10"/>
</dbReference>
<reference evidence="2 3" key="1">
    <citation type="journal article" date="2023" name="Int. J. Mol. Sci.">
        <title>De Novo Assembly and Annotation of 11 Diverse Shrub Willow (Salix) Genomes Reveals Novel Gene Organization in Sex-Linked Regions.</title>
        <authorList>
            <person name="Hyden B."/>
            <person name="Feng K."/>
            <person name="Yates T.B."/>
            <person name="Jawdy S."/>
            <person name="Cereghino C."/>
            <person name="Smart L.B."/>
            <person name="Muchero W."/>
        </authorList>
    </citation>
    <scope>NUCLEOTIDE SEQUENCE [LARGE SCALE GENOMIC DNA]</scope>
    <source>
        <tissue evidence="2">Shoot tip</tissue>
    </source>
</reference>
<protein>
    <submittedName>
        <fullName evidence="2">Uncharacterized protein</fullName>
    </submittedName>
</protein>
<feature type="region of interest" description="Disordered" evidence="1">
    <location>
        <begin position="108"/>
        <end position="129"/>
    </location>
</feature>
<proteinExistence type="predicted"/>
<sequence length="129" mass="14043">MTMWILFAPQESPLRKAGASLKTGTSADGFRITPRRIPPEEEGNDDTVVATMMKDRRPRRRIKGAGGHPVLNRGRWVLGKARVGGVQGRRGAAIVGAGEDEEKEIGLLGFDSEKPEKDPEFMSPGFITA</sequence>
<dbReference type="EMBL" id="JAPFFJ010000003">
    <property type="protein sequence ID" value="KAJ6433067.1"/>
    <property type="molecule type" value="Genomic_DNA"/>
</dbReference>
<organism evidence="2 3">
    <name type="scientific">Salix udensis</name>
    <dbReference type="NCBI Taxonomy" id="889485"/>
    <lineage>
        <taxon>Eukaryota</taxon>
        <taxon>Viridiplantae</taxon>
        <taxon>Streptophyta</taxon>
        <taxon>Embryophyta</taxon>
        <taxon>Tracheophyta</taxon>
        <taxon>Spermatophyta</taxon>
        <taxon>Magnoliopsida</taxon>
        <taxon>eudicotyledons</taxon>
        <taxon>Gunneridae</taxon>
        <taxon>Pentapetalae</taxon>
        <taxon>rosids</taxon>
        <taxon>fabids</taxon>
        <taxon>Malpighiales</taxon>
        <taxon>Salicaceae</taxon>
        <taxon>Saliceae</taxon>
        <taxon>Salix</taxon>
    </lineage>
</organism>
<comment type="caution">
    <text evidence="2">The sequence shown here is derived from an EMBL/GenBank/DDBJ whole genome shotgun (WGS) entry which is preliminary data.</text>
</comment>
<accession>A0AAD6L0K1</accession>
<keyword evidence="3" id="KW-1185">Reference proteome</keyword>
<evidence type="ECO:0000313" key="3">
    <source>
        <dbReference type="Proteomes" id="UP001162972"/>
    </source>
</evidence>